<comment type="caution">
    <text evidence="10">The sequence shown here is derived from an EMBL/GenBank/DDBJ whole genome shotgun (WGS) entry which is preliminary data.</text>
</comment>
<organism evidence="10 11">
    <name type="scientific">Batrachochytrium salamandrivorans</name>
    <dbReference type="NCBI Taxonomy" id="1357716"/>
    <lineage>
        <taxon>Eukaryota</taxon>
        <taxon>Fungi</taxon>
        <taxon>Fungi incertae sedis</taxon>
        <taxon>Chytridiomycota</taxon>
        <taxon>Chytridiomycota incertae sedis</taxon>
        <taxon>Chytridiomycetes</taxon>
        <taxon>Rhizophydiales</taxon>
        <taxon>Rhizophydiales incertae sedis</taxon>
        <taxon>Batrachochytrium</taxon>
    </lineage>
</organism>
<dbReference type="InterPro" id="IPR056290">
    <property type="entry name" value="CEPT76/DRC7_peptidase-like_dom"/>
</dbReference>
<keyword evidence="3" id="KW-0221">Differentiation</keyword>
<gene>
    <name evidence="10" type="ORF">BASA50_005374</name>
</gene>
<evidence type="ECO:0000256" key="3">
    <source>
        <dbReference type="ARBA" id="ARBA00022782"/>
    </source>
</evidence>
<evidence type="ECO:0000256" key="5">
    <source>
        <dbReference type="ARBA" id="ARBA00023212"/>
    </source>
</evidence>
<name>A0ABQ8FCT9_9FUNG</name>
<comment type="subcellular location">
    <subcellularLocation>
        <location evidence="1">Cytoplasm</location>
        <location evidence="1">Cytoskeleton</location>
        <location evidence="1">Flagellum axoneme</location>
    </subcellularLocation>
</comment>
<dbReference type="PANTHER" id="PTHR35249">
    <property type="entry name" value="DYNEIN REGULATORY COMPLEX SUBUNIT 7"/>
    <property type="match status" value="1"/>
</dbReference>
<reference evidence="10 11" key="1">
    <citation type="submission" date="2021-02" db="EMBL/GenBank/DDBJ databases">
        <title>Variation within the Batrachochytrium salamandrivorans European outbreak.</title>
        <authorList>
            <person name="Kelly M."/>
            <person name="Pasmans F."/>
            <person name="Shea T.P."/>
            <person name="Munoz J.F."/>
            <person name="Carranza S."/>
            <person name="Cuomo C.A."/>
            <person name="Martel A."/>
        </authorList>
    </citation>
    <scope>NUCLEOTIDE SEQUENCE [LARGE SCALE GENOMIC DNA]</scope>
    <source>
        <strain evidence="10 11">AMFP18/2</strain>
    </source>
</reference>
<dbReference type="InterPro" id="IPR038765">
    <property type="entry name" value="Papain-like_cys_pep_sf"/>
</dbReference>
<evidence type="ECO:0000256" key="4">
    <source>
        <dbReference type="ARBA" id="ARBA00022871"/>
    </source>
</evidence>
<evidence type="ECO:0000256" key="6">
    <source>
        <dbReference type="ARBA" id="ARBA00031627"/>
    </source>
</evidence>
<evidence type="ECO:0000256" key="8">
    <source>
        <dbReference type="SAM" id="MobiDB-lite"/>
    </source>
</evidence>
<sequence>MKPQEKVATSSTKVHLILKSIHISYYISVFDEMTEVGIQEPPALIDETTPEVIMTERPVTSEKDSLDKHEQYYLEKLELRKNMLKLQHLDKKSLSPSYYSNSLKEKLILQYIDNFNRQYSQLYPGRKELLLTVPNEFGTNKFVCTTIRPTQLPYKELYDYRSAASFVADFISYEPLMPPHELPKTLHSPTYTLGVQSGNCFDMSMVLTSLLCGVGYNAFVISGYATRSITLMDQTKIGADKMGPCLPLVDPPPTFPQSSKATLDDVLPSPSKYRVKPQRQLRSNFLAKQEERRVQLNLAHSTAQAPVPGGITNIPDDEDEDELKGLRIHAWVLVLPGKREISEAFFIETSTGKIYSTDSELYLGLESIFGFQNYWVNMQVCYDGLKGISFDISDNSKWEFVLLDNTQYGGMSGKSKEDSNGNENVSDEEDEEKILQRYPFFFAA</sequence>
<evidence type="ECO:0000259" key="9">
    <source>
        <dbReference type="Pfam" id="PF24656"/>
    </source>
</evidence>
<evidence type="ECO:0000256" key="7">
    <source>
        <dbReference type="ARBA" id="ARBA00031733"/>
    </source>
</evidence>
<keyword evidence="4" id="KW-0744">Spermatogenesis</keyword>
<proteinExistence type="predicted"/>
<protein>
    <recommendedName>
        <fullName evidence="2">Dynein regulatory complex subunit 7</fullName>
    </recommendedName>
    <alternativeName>
        <fullName evidence="6">Coiled-coil domain-containing protein 135</fullName>
    </alternativeName>
    <alternativeName>
        <fullName evidence="7">Coiled-coil domain-containing protein lobo homolog</fullName>
    </alternativeName>
</protein>
<dbReference type="PANTHER" id="PTHR35249:SF2">
    <property type="entry name" value="DYNEIN REGULATORY COMPLEX SUBUNIT 7"/>
    <property type="match status" value="1"/>
</dbReference>
<evidence type="ECO:0000313" key="11">
    <source>
        <dbReference type="Proteomes" id="UP001648503"/>
    </source>
</evidence>
<evidence type="ECO:0000256" key="1">
    <source>
        <dbReference type="ARBA" id="ARBA00004611"/>
    </source>
</evidence>
<dbReference type="SUPFAM" id="SSF54001">
    <property type="entry name" value="Cysteine proteinases"/>
    <property type="match status" value="1"/>
</dbReference>
<dbReference type="InterPro" id="IPR033551">
    <property type="entry name" value="DRC7/lobo"/>
</dbReference>
<keyword evidence="5" id="KW-0206">Cytoskeleton</keyword>
<accession>A0ABQ8FCT9</accession>
<evidence type="ECO:0000256" key="2">
    <source>
        <dbReference type="ARBA" id="ARBA00021303"/>
    </source>
</evidence>
<keyword evidence="11" id="KW-1185">Reference proteome</keyword>
<feature type="domain" description="CEP76/DRC7 peptidase-like" evidence="9">
    <location>
        <begin position="329"/>
        <end position="399"/>
    </location>
</feature>
<evidence type="ECO:0000313" key="10">
    <source>
        <dbReference type="EMBL" id="KAH6596077.1"/>
    </source>
</evidence>
<dbReference type="EMBL" id="JAFCIX010000249">
    <property type="protein sequence ID" value="KAH6596077.1"/>
    <property type="molecule type" value="Genomic_DNA"/>
</dbReference>
<dbReference type="Proteomes" id="UP001648503">
    <property type="component" value="Unassembled WGS sequence"/>
</dbReference>
<keyword evidence="5" id="KW-0963">Cytoplasm</keyword>
<feature type="region of interest" description="Disordered" evidence="8">
    <location>
        <begin position="411"/>
        <end position="430"/>
    </location>
</feature>
<dbReference type="Pfam" id="PF24656">
    <property type="entry name" value="CEPT76_peptidase"/>
    <property type="match status" value="1"/>
</dbReference>